<dbReference type="InterPro" id="IPR011990">
    <property type="entry name" value="TPR-like_helical_dom_sf"/>
</dbReference>
<proteinExistence type="predicted"/>
<dbReference type="PANTHER" id="PTHR45084:SF1">
    <property type="entry name" value="ERAD-ASSOCIATED E3 UBIQUITIN-PROTEIN LIGASE COMPONENT HRD3A-RELATED"/>
    <property type="match status" value="1"/>
</dbReference>
<accession>A0ABD3ABE6</accession>
<dbReference type="InterPro" id="IPR044623">
    <property type="entry name" value="HRD3"/>
</dbReference>
<name>A0ABD3ABE6_9GENT</name>
<sequence>MYIQQHRGVICVLAKLYEVAQSNAAWILDKYGENSMCMGESGICRDSERHQRSHALWWQASEQGNESAALLIGDAYYYGRGTERDYDRAANACQVSA</sequence>
<dbReference type="EMBL" id="JBJUIK010000004">
    <property type="protein sequence ID" value="KAL3529126.1"/>
    <property type="molecule type" value="Genomic_DNA"/>
</dbReference>
<organism evidence="1 2">
    <name type="scientific">Cinchona calisaya</name>
    <dbReference type="NCBI Taxonomy" id="153742"/>
    <lineage>
        <taxon>Eukaryota</taxon>
        <taxon>Viridiplantae</taxon>
        <taxon>Streptophyta</taxon>
        <taxon>Embryophyta</taxon>
        <taxon>Tracheophyta</taxon>
        <taxon>Spermatophyta</taxon>
        <taxon>Magnoliopsida</taxon>
        <taxon>eudicotyledons</taxon>
        <taxon>Gunneridae</taxon>
        <taxon>Pentapetalae</taxon>
        <taxon>asterids</taxon>
        <taxon>lamiids</taxon>
        <taxon>Gentianales</taxon>
        <taxon>Rubiaceae</taxon>
        <taxon>Cinchonoideae</taxon>
        <taxon>Cinchoneae</taxon>
        <taxon>Cinchona</taxon>
    </lineage>
</organism>
<dbReference type="Gene3D" id="1.25.40.10">
    <property type="entry name" value="Tetratricopeptide repeat domain"/>
    <property type="match status" value="1"/>
</dbReference>
<dbReference type="Proteomes" id="UP001630127">
    <property type="component" value="Unassembled WGS sequence"/>
</dbReference>
<gene>
    <name evidence="1" type="ORF">ACH5RR_008448</name>
</gene>
<evidence type="ECO:0000313" key="1">
    <source>
        <dbReference type="EMBL" id="KAL3529126.1"/>
    </source>
</evidence>
<keyword evidence="2" id="KW-1185">Reference proteome</keyword>
<evidence type="ECO:0000313" key="2">
    <source>
        <dbReference type="Proteomes" id="UP001630127"/>
    </source>
</evidence>
<protein>
    <submittedName>
        <fullName evidence="1">Uncharacterized protein</fullName>
    </submittedName>
</protein>
<dbReference type="SUPFAM" id="SSF81901">
    <property type="entry name" value="HCP-like"/>
    <property type="match status" value="1"/>
</dbReference>
<reference evidence="1 2" key="1">
    <citation type="submission" date="2024-11" db="EMBL/GenBank/DDBJ databases">
        <title>A near-complete genome assembly of Cinchona calisaya.</title>
        <authorList>
            <person name="Lian D.C."/>
            <person name="Zhao X.W."/>
            <person name="Wei L."/>
        </authorList>
    </citation>
    <scope>NUCLEOTIDE SEQUENCE [LARGE SCALE GENOMIC DNA]</scope>
    <source>
        <tissue evidence="1">Nenye</tissue>
    </source>
</reference>
<dbReference type="PANTHER" id="PTHR45084">
    <property type="entry name" value="ERAD-ASSOCIATED E3 UBIQUITIN-PROTEIN LIGASE COMPONENT HRD3A-RELATED"/>
    <property type="match status" value="1"/>
</dbReference>
<comment type="caution">
    <text evidence="1">The sequence shown here is derived from an EMBL/GenBank/DDBJ whole genome shotgun (WGS) entry which is preliminary data.</text>
</comment>
<dbReference type="AlphaFoldDB" id="A0ABD3ABE6"/>